<reference evidence="3 4" key="1">
    <citation type="journal article" date="2016" name="Genome Biol. Evol.">
        <title>Divergent and convergent evolution of fungal pathogenicity.</title>
        <authorList>
            <person name="Shang Y."/>
            <person name="Xiao G."/>
            <person name="Zheng P."/>
            <person name="Cen K."/>
            <person name="Zhan S."/>
            <person name="Wang C."/>
        </authorList>
    </citation>
    <scope>NUCLEOTIDE SEQUENCE [LARGE SCALE GENOMIC DNA]</scope>
    <source>
        <strain evidence="3 4">RCEF 264</strain>
    </source>
</reference>
<evidence type="ECO:0000313" key="4">
    <source>
        <dbReference type="Proteomes" id="UP000076874"/>
    </source>
</evidence>
<organism evidence="3 4">
    <name type="scientific">Niveomyces insectorum RCEF 264</name>
    <dbReference type="NCBI Taxonomy" id="1081102"/>
    <lineage>
        <taxon>Eukaryota</taxon>
        <taxon>Fungi</taxon>
        <taxon>Dikarya</taxon>
        <taxon>Ascomycota</taxon>
        <taxon>Pezizomycotina</taxon>
        <taxon>Sordariomycetes</taxon>
        <taxon>Hypocreomycetidae</taxon>
        <taxon>Hypocreales</taxon>
        <taxon>Cordycipitaceae</taxon>
        <taxon>Niveomyces</taxon>
    </lineage>
</organism>
<keyword evidence="2" id="KW-1133">Transmembrane helix</keyword>
<protein>
    <submittedName>
        <fullName evidence="3">Uncharacterized protein</fullName>
    </submittedName>
</protein>
<keyword evidence="2" id="KW-0812">Transmembrane</keyword>
<gene>
    <name evidence="3" type="ORF">SPI_03526</name>
</gene>
<accession>A0A167W5G5</accession>
<keyword evidence="4" id="KW-1185">Reference proteome</keyword>
<dbReference type="OrthoDB" id="5428081at2759"/>
<comment type="caution">
    <text evidence="3">The sequence shown here is derived from an EMBL/GenBank/DDBJ whole genome shotgun (WGS) entry which is preliminary data.</text>
</comment>
<sequence>MQPQPPPKVRIRGMFLTAGIAGITIVGALFGASLKSKQETKQRLRKATEPGSEDELIASLESRRLALAQTLASWETKAQALQERMERNAQRSIGGATGGDGGRGDQGGDGSGGSTPSGK</sequence>
<dbReference type="AlphaFoldDB" id="A0A167W5G5"/>
<feature type="region of interest" description="Disordered" evidence="1">
    <location>
        <begin position="82"/>
        <end position="119"/>
    </location>
</feature>
<name>A0A167W5G5_9HYPO</name>
<dbReference type="EMBL" id="AZHD01000005">
    <property type="protein sequence ID" value="OAA63363.1"/>
    <property type="molecule type" value="Genomic_DNA"/>
</dbReference>
<dbReference type="Proteomes" id="UP000076874">
    <property type="component" value="Unassembled WGS sequence"/>
</dbReference>
<feature type="transmembrane region" description="Helical" evidence="2">
    <location>
        <begin position="12"/>
        <end position="34"/>
    </location>
</feature>
<evidence type="ECO:0000256" key="1">
    <source>
        <dbReference type="SAM" id="MobiDB-lite"/>
    </source>
</evidence>
<proteinExistence type="predicted"/>
<feature type="compositionally biased region" description="Gly residues" evidence="1">
    <location>
        <begin position="95"/>
        <end position="119"/>
    </location>
</feature>
<evidence type="ECO:0000256" key="2">
    <source>
        <dbReference type="SAM" id="Phobius"/>
    </source>
</evidence>
<keyword evidence="2" id="KW-0472">Membrane</keyword>
<evidence type="ECO:0000313" key="3">
    <source>
        <dbReference type="EMBL" id="OAA63363.1"/>
    </source>
</evidence>